<reference evidence="2" key="1">
    <citation type="submission" date="2019-08" db="EMBL/GenBank/DDBJ databases">
        <authorList>
            <person name="Kucharzyk K."/>
            <person name="Murdoch R.W."/>
            <person name="Higgins S."/>
            <person name="Loffler F."/>
        </authorList>
    </citation>
    <scope>NUCLEOTIDE SEQUENCE</scope>
</reference>
<dbReference type="SUPFAM" id="SSF52833">
    <property type="entry name" value="Thioredoxin-like"/>
    <property type="match status" value="1"/>
</dbReference>
<accession>A0A644THK5</accession>
<dbReference type="EMBL" id="VSSQ01000029">
    <property type="protein sequence ID" value="MPL65722.1"/>
    <property type="molecule type" value="Genomic_DNA"/>
</dbReference>
<comment type="caution">
    <text evidence="2">The sequence shown here is derived from an EMBL/GenBank/DDBJ whole genome shotgun (WGS) entry which is preliminary data.</text>
</comment>
<dbReference type="PANTHER" id="PTHR42899">
    <property type="entry name" value="SPERMATOGENESIS-ASSOCIATED PROTEIN 20"/>
    <property type="match status" value="1"/>
</dbReference>
<organism evidence="2">
    <name type="scientific">bioreactor metagenome</name>
    <dbReference type="NCBI Taxonomy" id="1076179"/>
    <lineage>
        <taxon>unclassified sequences</taxon>
        <taxon>metagenomes</taxon>
        <taxon>ecological metagenomes</taxon>
    </lineage>
</organism>
<gene>
    <name evidence="2" type="ORF">SDC9_11386</name>
</gene>
<protein>
    <recommendedName>
        <fullName evidence="1">Spermatogenesis-associated protein 20-like TRX domain-containing protein</fullName>
    </recommendedName>
</protein>
<dbReference type="InterPro" id="IPR004879">
    <property type="entry name" value="Ssp411-like_TRX"/>
</dbReference>
<proteinExistence type="predicted"/>
<sequence length="63" mass="7482">MLKEKHQTNRLIDEKSPYLLQHAHNPVDWYPWGDEAFERAKQEDKPVFLSIGYSTCHWCHVAS</sequence>
<dbReference type="PANTHER" id="PTHR42899:SF1">
    <property type="entry name" value="SPERMATOGENESIS-ASSOCIATED PROTEIN 20"/>
    <property type="match status" value="1"/>
</dbReference>
<dbReference type="AlphaFoldDB" id="A0A644THK5"/>
<dbReference type="Pfam" id="PF03190">
    <property type="entry name" value="Thioredox_DsbH"/>
    <property type="match status" value="1"/>
</dbReference>
<evidence type="ECO:0000259" key="1">
    <source>
        <dbReference type="Pfam" id="PF03190"/>
    </source>
</evidence>
<name>A0A644THK5_9ZZZZ</name>
<dbReference type="InterPro" id="IPR024705">
    <property type="entry name" value="Ssp411"/>
</dbReference>
<dbReference type="InterPro" id="IPR036249">
    <property type="entry name" value="Thioredoxin-like_sf"/>
</dbReference>
<feature type="domain" description="Spermatogenesis-associated protein 20-like TRX" evidence="1">
    <location>
        <begin position="8"/>
        <end position="61"/>
    </location>
</feature>
<dbReference type="Gene3D" id="3.40.30.10">
    <property type="entry name" value="Glutaredoxin"/>
    <property type="match status" value="1"/>
</dbReference>
<evidence type="ECO:0000313" key="2">
    <source>
        <dbReference type="EMBL" id="MPL65722.1"/>
    </source>
</evidence>